<reference evidence="3" key="2">
    <citation type="submission" date="2021-04" db="EMBL/GenBank/DDBJ databases">
        <authorList>
            <person name="Gilroy R."/>
        </authorList>
    </citation>
    <scope>NUCLEOTIDE SEQUENCE</scope>
    <source>
        <strain evidence="3">2239</strain>
    </source>
</reference>
<dbReference type="AlphaFoldDB" id="A0A9D1V322"/>
<accession>A0A9D1V322</accession>
<dbReference type="Proteomes" id="UP000824193">
    <property type="component" value="Unassembled WGS sequence"/>
</dbReference>
<dbReference type="EMBL" id="DXFW01000004">
    <property type="protein sequence ID" value="HIX04814.1"/>
    <property type="molecule type" value="Genomic_DNA"/>
</dbReference>
<evidence type="ECO:0000256" key="1">
    <source>
        <dbReference type="SAM" id="MobiDB-lite"/>
    </source>
</evidence>
<evidence type="ECO:0000313" key="3">
    <source>
        <dbReference type="EMBL" id="HIX04814.1"/>
    </source>
</evidence>
<feature type="chain" id="PRO_5039169342" evidence="2">
    <location>
        <begin position="29"/>
        <end position="363"/>
    </location>
</feature>
<keyword evidence="2" id="KW-0732">Signal</keyword>
<feature type="region of interest" description="Disordered" evidence="1">
    <location>
        <begin position="280"/>
        <end position="304"/>
    </location>
</feature>
<evidence type="ECO:0000256" key="2">
    <source>
        <dbReference type="SAM" id="SignalP"/>
    </source>
</evidence>
<proteinExistence type="predicted"/>
<organism evidence="3 4">
    <name type="scientific">Candidatus Allofournierella pullicola</name>
    <dbReference type="NCBI Taxonomy" id="2838596"/>
    <lineage>
        <taxon>Bacteria</taxon>
        <taxon>Bacillati</taxon>
        <taxon>Bacillota</taxon>
        <taxon>Clostridia</taxon>
        <taxon>Eubacteriales</taxon>
        <taxon>Oscillospiraceae</taxon>
        <taxon>Allofournierella</taxon>
    </lineage>
</organism>
<protein>
    <submittedName>
        <fullName evidence="3">Uncharacterized protein</fullName>
    </submittedName>
</protein>
<sequence length="363" mass="38600">MKQLKRFALTFAALALLAAALFCPAVSAANLDEIEKYFITVRLQPDGSADIDYDIHWKVLDSTSAGPLEWVKVGVPNDSIQPVSHSDTISDLYYWSEGGSYVRLDLDRRYYAGETVRLEFTLHVTHLYELYDDGSVNFEFTPGWFDEAETKQLTFTWEDGDARASYAAELEGEPVTGDLVGTPSGVQGEWAGLPEGARLTFTADYADQSAFAAAPLDPDMNRGSADTGWSEEPQDSNDVLGLFLWGLFLSLMIWNLSRRLSGRYFLGGFGGWYGPHYHGGPRPPHGGPSGGDGGAGGFGGGSGRGSGAGRRSGGGCACACACVSCACACACAGGGRAGCSAKDFKGAVNAEALCAILKKDKEE</sequence>
<evidence type="ECO:0000313" key="4">
    <source>
        <dbReference type="Proteomes" id="UP000824193"/>
    </source>
</evidence>
<reference evidence="3" key="1">
    <citation type="journal article" date="2021" name="PeerJ">
        <title>Extensive microbial diversity within the chicken gut microbiome revealed by metagenomics and culture.</title>
        <authorList>
            <person name="Gilroy R."/>
            <person name="Ravi A."/>
            <person name="Getino M."/>
            <person name="Pursley I."/>
            <person name="Horton D.L."/>
            <person name="Alikhan N.F."/>
            <person name="Baker D."/>
            <person name="Gharbi K."/>
            <person name="Hall N."/>
            <person name="Watson M."/>
            <person name="Adriaenssens E.M."/>
            <person name="Foster-Nyarko E."/>
            <person name="Jarju S."/>
            <person name="Secka A."/>
            <person name="Antonio M."/>
            <person name="Oren A."/>
            <person name="Chaudhuri R.R."/>
            <person name="La Ragione R."/>
            <person name="Hildebrand F."/>
            <person name="Pallen M.J."/>
        </authorList>
    </citation>
    <scope>NUCLEOTIDE SEQUENCE</scope>
    <source>
        <strain evidence="3">2239</strain>
    </source>
</reference>
<gene>
    <name evidence="3" type="ORF">H9865_01700</name>
</gene>
<comment type="caution">
    <text evidence="3">The sequence shown here is derived from an EMBL/GenBank/DDBJ whole genome shotgun (WGS) entry which is preliminary data.</text>
</comment>
<name>A0A9D1V322_9FIRM</name>
<feature type="compositionally biased region" description="Gly residues" evidence="1">
    <location>
        <begin position="287"/>
        <end position="304"/>
    </location>
</feature>
<feature type="signal peptide" evidence="2">
    <location>
        <begin position="1"/>
        <end position="28"/>
    </location>
</feature>